<dbReference type="Pfam" id="PF00180">
    <property type="entry name" value="Iso_dh"/>
    <property type="match status" value="1"/>
</dbReference>
<evidence type="ECO:0000256" key="1">
    <source>
        <dbReference type="ARBA" id="ARBA00022430"/>
    </source>
</evidence>
<name>A0ABU4JW14_9CLOT</name>
<dbReference type="EMBL" id="JARUJP010000019">
    <property type="protein sequence ID" value="MDW8802350.1"/>
    <property type="molecule type" value="Genomic_DNA"/>
</dbReference>
<dbReference type="NCBIfam" id="TIGR00169">
    <property type="entry name" value="leuB"/>
    <property type="match status" value="1"/>
</dbReference>
<dbReference type="InterPro" id="IPR024084">
    <property type="entry name" value="IsoPropMal-DH-like_dom"/>
</dbReference>
<comment type="similarity">
    <text evidence="9">Belongs to the isocitrate and isopropylmalate dehydrogenases family.</text>
</comment>
<accession>A0ABU4JW14</accession>
<keyword evidence="12" id="KW-1185">Reference proteome</keyword>
<evidence type="ECO:0000256" key="4">
    <source>
        <dbReference type="ARBA" id="ARBA00022842"/>
    </source>
</evidence>
<dbReference type="SMART" id="SM01329">
    <property type="entry name" value="Iso_dh"/>
    <property type="match status" value="1"/>
</dbReference>
<dbReference type="EC" id="1.1.1.85" evidence="8"/>
<keyword evidence="4" id="KW-0460">Magnesium</keyword>
<evidence type="ECO:0000256" key="8">
    <source>
        <dbReference type="NCBIfam" id="TIGR00169"/>
    </source>
</evidence>
<keyword evidence="7" id="KW-0100">Branched-chain amino acid biosynthesis</keyword>
<dbReference type="RefSeq" id="WP_318798708.1">
    <property type="nucleotide sequence ID" value="NZ_JARUJP010000019.1"/>
</dbReference>
<keyword evidence="6" id="KW-0520">NAD</keyword>
<evidence type="ECO:0000256" key="3">
    <source>
        <dbReference type="ARBA" id="ARBA00022723"/>
    </source>
</evidence>
<evidence type="ECO:0000256" key="9">
    <source>
        <dbReference type="RuleBase" id="RU004443"/>
    </source>
</evidence>
<organism evidence="11 12">
    <name type="scientific">Clostridium tanneri</name>
    <dbReference type="NCBI Taxonomy" id="3037988"/>
    <lineage>
        <taxon>Bacteria</taxon>
        <taxon>Bacillati</taxon>
        <taxon>Bacillota</taxon>
        <taxon>Clostridia</taxon>
        <taxon>Eubacteriales</taxon>
        <taxon>Clostridiaceae</taxon>
        <taxon>Clostridium</taxon>
    </lineage>
</organism>
<keyword evidence="1" id="KW-0432">Leucine biosynthesis</keyword>
<dbReference type="Proteomes" id="UP001281656">
    <property type="component" value="Unassembled WGS sequence"/>
</dbReference>
<comment type="caution">
    <text evidence="11">The sequence shown here is derived from an EMBL/GenBank/DDBJ whole genome shotgun (WGS) entry which is preliminary data.</text>
</comment>
<evidence type="ECO:0000313" key="11">
    <source>
        <dbReference type="EMBL" id="MDW8802350.1"/>
    </source>
</evidence>
<dbReference type="SUPFAM" id="SSF53659">
    <property type="entry name" value="Isocitrate/Isopropylmalate dehydrogenase-like"/>
    <property type="match status" value="1"/>
</dbReference>
<sequence>MEFNIALISGDGIGPEVIKEATKILDKIGKLFSHKFKYTEIEAGGASIEKYGEPLTKDNLEVCKKSNAIILGAIGGAKWDSQPLDKKPEKAILQLRKELSLGDNLRPIFVNSALTSFSPLKESILRKGLDILVVRDIVGGMICSEKKTGVGKFGREASDLEYYNEEIIRKTVIMGFEAAMKRRKKLASLDKANVLESSMLWRTVVNEISKDYPEVEVKHYLIDNASMEVLKDPSKFDVIIASNIFGDIIADELSQITGTAGILASAELGIKGPGIFTPNQLHNTDESIVGKDVANPIGVILASALLLRYSLGLSEEALKVENAVDRVLKENFVTRDLFCEGKKLIGTKEMGSRIADNI</sequence>
<evidence type="ECO:0000256" key="7">
    <source>
        <dbReference type="ARBA" id="ARBA00023304"/>
    </source>
</evidence>
<evidence type="ECO:0000259" key="10">
    <source>
        <dbReference type="SMART" id="SM01329"/>
    </source>
</evidence>
<evidence type="ECO:0000256" key="5">
    <source>
        <dbReference type="ARBA" id="ARBA00023002"/>
    </source>
</evidence>
<evidence type="ECO:0000313" key="12">
    <source>
        <dbReference type="Proteomes" id="UP001281656"/>
    </source>
</evidence>
<protein>
    <recommendedName>
        <fullName evidence="8">3-isopropylmalate dehydrogenase</fullName>
        <ecNumber evidence="8">1.1.1.85</ecNumber>
    </recommendedName>
</protein>
<evidence type="ECO:0000256" key="2">
    <source>
        <dbReference type="ARBA" id="ARBA00022605"/>
    </source>
</evidence>
<evidence type="ECO:0000256" key="6">
    <source>
        <dbReference type="ARBA" id="ARBA00023027"/>
    </source>
</evidence>
<dbReference type="Gene3D" id="3.40.718.10">
    <property type="entry name" value="Isopropylmalate Dehydrogenase"/>
    <property type="match status" value="1"/>
</dbReference>
<dbReference type="PANTHER" id="PTHR42979:SF1">
    <property type="entry name" value="3-ISOPROPYLMALATE DEHYDROGENASE"/>
    <property type="match status" value="1"/>
</dbReference>
<dbReference type="InterPro" id="IPR004429">
    <property type="entry name" value="Isopropylmalate_DH"/>
</dbReference>
<feature type="domain" description="Isopropylmalate dehydrogenase-like" evidence="10">
    <location>
        <begin position="4"/>
        <end position="354"/>
    </location>
</feature>
<proteinExistence type="inferred from homology"/>
<gene>
    <name evidence="11" type="primary">leuB</name>
    <name evidence="11" type="ORF">P8V03_14460</name>
</gene>
<keyword evidence="2" id="KW-0028">Amino-acid biosynthesis</keyword>
<reference evidence="11 12" key="1">
    <citation type="submission" date="2023-04" db="EMBL/GenBank/DDBJ databases">
        <title>Clostridium tannerae sp. nov., isolated from the fecal material of an alpaca.</title>
        <authorList>
            <person name="Miller S."/>
            <person name="Hendry M."/>
            <person name="King J."/>
            <person name="Sankaranarayanan K."/>
            <person name="Lawson P.A."/>
        </authorList>
    </citation>
    <scope>NUCLEOTIDE SEQUENCE [LARGE SCALE GENOMIC DNA]</scope>
    <source>
        <strain evidence="11 12">A1-XYC3</strain>
    </source>
</reference>
<dbReference type="PANTHER" id="PTHR42979">
    <property type="entry name" value="3-ISOPROPYLMALATE DEHYDROGENASE"/>
    <property type="match status" value="1"/>
</dbReference>
<keyword evidence="3" id="KW-0479">Metal-binding</keyword>
<keyword evidence="5 9" id="KW-0560">Oxidoreductase</keyword>
<dbReference type="GO" id="GO:0003862">
    <property type="term" value="F:3-isopropylmalate dehydrogenase activity"/>
    <property type="evidence" value="ECO:0007669"/>
    <property type="project" value="UniProtKB-EC"/>
</dbReference>